<keyword evidence="2" id="KW-1185">Reference proteome</keyword>
<evidence type="ECO:0000313" key="1">
    <source>
        <dbReference type="EMBL" id="CCM65765.1"/>
    </source>
</evidence>
<dbReference type="GO" id="GO:0016491">
    <property type="term" value="F:oxidoreductase activity"/>
    <property type="evidence" value="ECO:0007669"/>
    <property type="project" value="InterPro"/>
</dbReference>
<dbReference type="SUPFAM" id="SSF47240">
    <property type="entry name" value="Ferritin-like"/>
    <property type="match status" value="1"/>
</dbReference>
<dbReference type="EMBL" id="CANL01000078">
    <property type="protein sequence ID" value="CCM65765.1"/>
    <property type="molecule type" value="Genomic_DNA"/>
</dbReference>
<sequence>MTATMPTHSDNRALIGRDEINDLDEILAITNTDRDETIHHVQNHADTIYTWNYDKGERPALNKLYEKAKNAQWNGETDLPWDTDVDPEKVIAENAIANAGVASDASSMRALGGPFAKLSDEDYLRFGIESNIWTLSQFLHGEQGALVCTAKIVETVPWIDAKYYASTQVMDEARHVEVFAKYLQDKWGGHYPVNAHLKMLLDDIVNDTRWDMTYLGMQIMVEGLALAAFGFMQQMTTEPLLKKLLRYVMSDEARHVAFGVLSLREYYAELSDAEIFERQQFAFEAGVRMRDRFLQQEVWERMGMNVKEAIECTLAVPERELFQMMLFSKIVPNAKKLGLLDRNNSWLRRRYEELGVIQFEDLVDTGNEYENFSLEQIAAEDAKAAAGA</sequence>
<reference evidence="1 2" key="1">
    <citation type="journal article" date="2013" name="ISME J.">
        <title>Metabolic model for the filamentous 'Candidatus Microthrix parvicella' based on genomic and metagenomic analyses.</title>
        <authorList>
            <person name="Jon McIlroy S."/>
            <person name="Kristiansen R."/>
            <person name="Albertsen M."/>
            <person name="Michael Karst S."/>
            <person name="Rossetti S."/>
            <person name="Lund Nielsen J."/>
            <person name="Tandoi V."/>
            <person name="James Seviour R."/>
            <person name="Nielsen P.H."/>
        </authorList>
    </citation>
    <scope>NUCLEOTIDE SEQUENCE [LARGE SCALE GENOMIC DNA]</scope>
    <source>
        <strain evidence="1 2">RN1</strain>
    </source>
</reference>
<proteinExistence type="predicted"/>
<dbReference type="RefSeq" id="WP_012230794.1">
    <property type="nucleotide sequence ID" value="NZ_HG422565.1"/>
</dbReference>
<evidence type="ECO:0008006" key="3">
    <source>
        <dbReference type="Google" id="ProtNLM"/>
    </source>
</evidence>
<comment type="caution">
    <text evidence="1">The sequence shown here is derived from an EMBL/GenBank/DDBJ whole genome shotgun (WGS) entry which is preliminary data.</text>
</comment>
<dbReference type="HOGENOM" id="CLU_057296_0_0_11"/>
<protein>
    <recommendedName>
        <fullName evidence="3">Ferritin-like domain-containing protein</fullName>
    </recommendedName>
</protein>
<dbReference type="CDD" id="cd00657">
    <property type="entry name" value="Ferritin_like"/>
    <property type="match status" value="1"/>
</dbReference>
<dbReference type="AlphaFoldDB" id="R4Z4Z3"/>
<accession>R4Z4Z3</accession>
<evidence type="ECO:0000313" key="2">
    <source>
        <dbReference type="Proteomes" id="UP000018291"/>
    </source>
</evidence>
<dbReference type="InterPro" id="IPR009078">
    <property type="entry name" value="Ferritin-like_SF"/>
</dbReference>
<dbReference type="eggNOG" id="COG0208">
    <property type="taxonomic scope" value="Bacteria"/>
</dbReference>
<dbReference type="STRING" id="1229780.BN381_80295"/>
<dbReference type="OrthoDB" id="5500270at2"/>
<gene>
    <name evidence="1" type="ORF">BN381_80295</name>
</gene>
<dbReference type="InterPro" id="IPR012348">
    <property type="entry name" value="RNR-like"/>
</dbReference>
<name>R4Z4Z3_9ACTN</name>
<organism evidence="1 2">
    <name type="scientific">Candidatus Neomicrothrix parvicella RN1</name>
    <dbReference type="NCBI Taxonomy" id="1229780"/>
    <lineage>
        <taxon>Bacteria</taxon>
        <taxon>Bacillati</taxon>
        <taxon>Actinomycetota</taxon>
        <taxon>Acidimicrobiia</taxon>
        <taxon>Acidimicrobiales</taxon>
        <taxon>Microthrixaceae</taxon>
        <taxon>Candidatus Neomicrothrix</taxon>
    </lineage>
</organism>
<dbReference type="Proteomes" id="UP000018291">
    <property type="component" value="Unassembled WGS sequence"/>
</dbReference>
<dbReference type="Gene3D" id="1.10.620.20">
    <property type="entry name" value="Ribonucleotide Reductase, subunit A"/>
    <property type="match status" value="1"/>
</dbReference>